<evidence type="ECO:0000313" key="9">
    <source>
        <dbReference type="EMBL" id="KJA28602.1"/>
    </source>
</evidence>
<evidence type="ECO:0000256" key="7">
    <source>
        <dbReference type="ARBA" id="ARBA00045681"/>
    </source>
</evidence>
<gene>
    <name evidence="9" type="ORF">HYPSUDRAFT_129212</name>
</gene>
<keyword evidence="3" id="KW-0809">Transit peptide</keyword>
<dbReference type="GO" id="GO:0046872">
    <property type="term" value="F:metal ion binding"/>
    <property type="evidence" value="ECO:0007669"/>
    <property type="project" value="UniProtKB-KW"/>
</dbReference>
<name>A0A0D2LL53_HYPSF</name>
<evidence type="ECO:0000256" key="2">
    <source>
        <dbReference type="ARBA" id="ARBA00022723"/>
    </source>
</evidence>
<accession>A0A0D2LL53</accession>
<dbReference type="EMBL" id="KN817521">
    <property type="protein sequence ID" value="KJA28602.1"/>
    <property type="molecule type" value="Genomic_DNA"/>
</dbReference>
<evidence type="ECO:0000256" key="4">
    <source>
        <dbReference type="ARBA" id="ARBA00023004"/>
    </source>
</evidence>
<proteinExistence type="predicted"/>
<protein>
    <recommendedName>
        <fullName evidence="11">Rsm22-domain-containing protein</fullName>
    </recommendedName>
</protein>
<dbReference type="GO" id="GO:0006412">
    <property type="term" value="P:translation"/>
    <property type="evidence" value="ECO:0007669"/>
    <property type="project" value="InterPro"/>
</dbReference>
<keyword evidence="2" id="KW-0479">Metal-binding</keyword>
<dbReference type="GO" id="GO:0008168">
    <property type="term" value="F:methyltransferase activity"/>
    <property type="evidence" value="ECO:0007669"/>
    <property type="project" value="InterPro"/>
</dbReference>
<dbReference type="OMA" id="IMRMTIP"/>
<dbReference type="STRING" id="945553.A0A0D2LL53"/>
<dbReference type="InterPro" id="IPR052571">
    <property type="entry name" value="Mt_RNA_Methyltransferase"/>
</dbReference>
<keyword evidence="4" id="KW-0408">Iron</keyword>
<dbReference type="GO" id="GO:0005763">
    <property type="term" value="C:mitochondrial small ribosomal subunit"/>
    <property type="evidence" value="ECO:0007669"/>
    <property type="project" value="TreeGrafter"/>
</dbReference>
<dbReference type="OrthoDB" id="421327at2759"/>
<evidence type="ECO:0000256" key="6">
    <source>
        <dbReference type="ARBA" id="ARBA00023128"/>
    </source>
</evidence>
<organism evidence="9 10">
    <name type="scientific">Hypholoma sublateritium (strain FD-334 SS-4)</name>
    <dbReference type="NCBI Taxonomy" id="945553"/>
    <lineage>
        <taxon>Eukaryota</taxon>
        <taxon>Fungi</taxon>
        <taxon>Dikarya</taxon>
        <taxon>Basidiomycota</taxon>
        <taxon>Agaricomycotina</taxon>
        <taxon>Agaricomycetes</taxon>
        <taxon>Agaricomycetidae</taxon>
        <taxon>Agaricales</taxon>
        <taxon>Agaricineae</taxon>
        <taxon>Strophariaceae</taxon>
        <taxon>Hypholoma</taxon>
    </lineage>
</organism>
<evidence type="ECO:0000256" key="5">
    <source>
        <dbReference type="ARBA" id="ARBA00023014"/>
    </source>
</evidence>
<evidence type="ECO:0000256" key="3">
    <source>
        <dbReference type="ARBA" id="ARBA00022946"/>
    </source>
</evidence>
<evidence type="ECO:0008006" key="11">
    <source>
        <dbReference type="Google" id="ProtNLM"/>
    </source>
</evidence>
<reference evidence="10" key="1">
    <citation type="submission" date="2014-04" db="EMBL/GenBank/DDBJ databases">
        <title>Evolutionary Origins and Diversification of the Mycorrhizal Mutualists.</title>
        <authorList>
            <consortium name="DOE Joint Genome Institute"/>
            <consortium name="Mycorrhizal Genomics Consortium"/>
            <person name="Kohler A."/>
            <person name="Kuo A."/>
            <person name="Nagy L.G."/>
            <person name="Floudas D."/>
            <person name="Copeland A."/>
            <person name="Barry K.W."/>
            <person name="Cichocki N."/>
            <person name="Veneault-Fourrey C."/>
            <person name="LaButti K."/>
            <person name="Lindquist E.A."/>
            <person name="Lipzen A."/>
            <person name="Lundell T."/>
            <person name="Morin E."/>
            <person name="Murat C."/>
            <person name="Riley R."/>
            <person name="Ohm R."/>
            <person name="Sun H."/>
            <person name="Tunlid A."/>
            <person name="Henrissat B."/>
            <person name="Grigoriev I.V."/>
            <person name="Hibbett D.S."/>
            <person name="Martin F."/>
        </authorList>
    </citation>
    <scope>NUCLEOTIDE SEQUENCE [LARGE SCALE GENOMIC DNA]</scope>
    <source>
        <strain evidence="10">FD-334 SS-4</strain>
    </source>
</reference>
<keyword evidence="6" id="KW-0496">Mitochondrion</keyword>
<dbReference type="GO" id="GO:0051536">
    <property type="term" value="F:iron-sulfur cluster binding"/>
    <property type="evidence" value="ECO:0007669"/>
    <property type="project" value="UniProtKB-KW"/>
</dbReference>
<dbReference type="InterPro" id="IPR015324">
    <property type="entry name" value="Ribosomal_Rsm22-like"/>
</dbReference>
<sequence>MLRKAPKVSSLRIGVPSIQPVPPPFILFRSSSRVSSLPNNTLDLDPSYRQLLQDIDITLKKHSLDPVRPRRELEVLKGESTSAIHEITSEDWVSMDSASSKLFVEEDHDSGHRKSPATLFGSDQLGTVIIPLELQTAINLLIAEREKSEIRSDARRLFTTPGTDGSSEDDWDADYNKKYRSRTQAARHSTRDGTAFATVALPAHYSAITSVLLHLKQRLGSQLRIENVIDWGSGTGSGLWWAIHCHWASLYAFQNETDTDKMTAVASTVKSYIALEKREGLVAIGEKLVSNTSVGDLNMKWAKSFKEEHKTPRDNSDKTLALSAFMLTSLPSSIAQKNLVREMWNSGANTIILIDHNTREGFEVIAHAREYILQLSKAELDDPNKASSDLLGSHVVAPCPHDRPCPLLHSGGAPIICGFSQRLQRPAFVRRTKHSGVGHEDIGYSYVIIRRGLRPDAVMTDIGRIGAIGKQVLRKEHDAAIPMKELKIHIEDSTSVPVSSPDIEILTPKSMIAYAGDNLEQSELQEILRKEAYSWPRLVFPPLKRSGHIVLDSCTAEGKIMRLTIPRSQGKQAFYDARKSNWGDLFPHIPKIKPLERSQPKSRHRNKIFGGTGSDIGKRGKYKNEEGPSYTNLSMTGPRPNKKIAKRTFQLTRGNKVWDDVD</sequence>
<dbReference type="PANTHER" id="PTHR13184">
    <property type="entry name" value="37S RIBOSOMAL PROTEIN S22"/>
    <property type="match status" value="1"/>
</dbReference>
<comment type="subcellular location">
    <subcellularLocation>
        <location evidence="1">Mitochondrion</location>
    </subcellularLocation>
</comment>
<comment type="function">
    <text evidence="7">Mitochondrial ribosome (mitoribosome) assembly factor. Binds at the interface of the head and body domains of the mitochondrial small ribosomal subunit (mt-SSU), occluding the mRNA channel and preventing compaction of the head domain towards the body. Probable inactive methyltransferase: retains the characteristic folding and ability to bind S-adenosyl-L-methionine, but it probably lost its methyltransferase activity.</text>
</comment>
<keyword evidence="5" id="KW-0411">Iron-sulfur</keyword>
<evidence type="ECO:0000313" key="10">
    <source>
        <dbReference type="Proteomes" id="UP000054270"/>
    </source>
</evidence>
<dbReference type="PANTHER" id="PTHR13184:SF5">
    <property type="entry name" value="METHYLTRANSFERASE-LIKE PROTEIN 17, MITOCHONDRIAL"/>
    <property type="match status" value="1"/>
</dbReference>
<feature type="compositionally biased region" description="Basic and acidic residues" evidence="8">
    <location>
        <begin position="616"/>
        <end position="626"/>
    </location>
</feature>
<dbReference type="Proteomes" id="UP000054270">
    <property type="component" value="Unassembled WGS sequence"/>
</dbReference>
<dbReference type="Pfam" id="PF09243">
    <property type="entry name" value="Rsm22"/>
    <property type="match status" value="2"/>
</dbReference>
<keyword evidence="10" id="KW-1185">Reference proteome</keyword>
<evidence type="ECO:0000256" key="1">
    <source>
        <dbReference type="ARBA" id="ARBA00004173"/>
    </source>
</evidence>
<evidence type="ECO:0000256" key="8">
    <source>
        <dbReference type="SAM" id="MobiDB-lite"/>
    </source>
</evidence>
<feature type="region of interest" description="Disordered" evidence="8">
    <location>
        <begin position="597"/>
        <end position="645"/>
    </location>
</feature>
<dbReference type="GO" id="GO:0003735">
    <property type="term" value="F:structural constituent of ribosome"/>
    <property type="evidence" value="ECO:0007669"/>
    <property type="project" value="TreeGrafter"/>
</dbReference>
<dbReference type="AlphaFoldDB" id="A0A0D2LL53"/>